<dbReference type="EMBL" id="JAAMPC010000017">
    <property type="protein sequence ID" value="KAG2249868.1"/>
    <property type="molecule type" value="Genomic_DNA"/>
</dbReference>
<dbReference type="PRINTS" id="PR00153">
    <property type="entry name" value="CSAPPISMRASE"/>
</dbReference>
<name>A0A8X7PFB6_BRACI</name>
<evidence type="ECO:0000259" key="4">
    <source>
        <dbReference type="PROSITE" id="PS50072"/>
    </source>
</evidence>
<evidence type="ECO:0000256" key="1">
    <source>
        <dbReference type="ARBA" id="ARBA00007365"/>
    </source>
</evidence>
<evidence type="ECO:0000313" key="6">
    <source>
        <dbReference type="Proteomes" id="UP000886595"/>
    </source>
</evidence>
<dbReference type="Pfam" id="PF00160">
    <property type="entry name" value="Pro_isomerase"/>
    <property type="match status" value="1"/>
</dbReference>
<feature type="compositionally biased region" description="Basic residues" evidence="2">
    <location>
        <begin position="299"/>
        <end position="325"/>
    </location>
</feature>
<keyword evidence="3" id="KW-0812">Transmembrane</keyword>
<protein>
    <recommendedName>
        <fullName evidence="4">PPIase cyclophilin-type domain-containing protein</fullName>
    </recommendedName>
</protein>
<keyword evidence="6" id="KW-1185">Reference proteome</keyword>
<feature type="compositionally biased region" description="Basic residues" evidence="2">
    <location>
        <begin position="246"/>
        <end position="263"/>
    </location>
</feature>
<sequence>MECPLGFVFPLQLRHLLYLCGALRVLSVLLSSVASKKVKTIRQFIFLFFGFAVVVLTLDSLSYTKNMAKRRIRSVEHLNFVSLAFPEVAPKTSENFRALCTGEKGIGPRSGKPLHYKGSFFHRILKGSSAQAGDFVNRDGTGGESIYAGKFPDESPKLRHDEPGLLSMPVAERDKLGSHFQITFRPNHQLDRKNVVFGKLIQGKEVLKKIERVGDEEGKPTVTVKIIRCGEYSGDKKKNTIDDRKRSRHKKSSRERRKKRRRHSSSESESSSDSETDSSESDSESDSDSSSDLSSSSHERRKKRKRSSKKDKHRRSKRRDKRHEKRSGGYVIRDRNANQEGPQTIL</sequence>
<accession>A0A8X7PFB6</accession>
<dbReference type="AlphaFoldDB" id="A0A8X7PFB6"/>
<dbReference type="PROSITE" id="PS50072">
    <property type="entry name" value="CSA_PPIASE_2"/>
    <property type="match status" value="1"/>
</dbReference>
<dbReference type="SUPFAM" id="SSF50891">
    <property type="entry name" value="Cyclophilin-like"/>
    <property type="match status" value="1"/>
</dbReference>
<reference evidence="5 6" key="1">
    <citation type="submission" date="2020-02" db="EMBL/GenBank/DDBJ databases">
        <authorList>
            <person name="Ma Q."/>
            <person name="Huang Y."/>
            <person name="Song X."/>
            <person name="Pei D."/>
        </authorList>
    </citation>
    <scope>NUCLEOTIDE SEQUENCE [LARGE SCALE GENOMIC DNA]</scope>
    <source>
        <strain evidence="5">Sxm20200214</strain>
        <tissue evidence="5">Leaf</tissue>
    </source>
</reference>
<dbReference type="PANTHER" id="PTHR11071">
    <property type="entry name" value="PEPTIDYL-PROLYL CIS-TRANS ISOMERASE"/>
    <property type="match status" value="1"/>
</dbReference>
<feature type="domain" description="PPIase cyclophilin-type" evidence="4">
    <location>
        <begin position="85"/>
        <end position="231"/>
    </location>
</feature>
<evidence type="ECO:0000256" key="3">
    <source>
        <dbReference type="SAM" id="Phobius"/>
    </source>
</evidence>
<feature type="transmembrane region" description="Helical" evidence="3">
    <location>
        <begin position="15"/>
        <end position="33"/>
    </location>
</feature>
<dbReference type="PANTHER" id="PTHR11071:SF561">
    <property type="entry name" value="PEPTIDYL-PROLYL CIS-TRANS ISOMERASE D-RELATED"/>
    <property type="match status" value="1"/>
</dbReference>
<dbReference type="OrthoDB" id="1166594at2759"/>
<dbReference type="InterPro" id="IPR002130">
    <property type="entry name" value="Cyclophilin-type_PPIase_dom"/>
</dbReference>
<organism evidence="5 6">
    <name type="scientific">Brassica carinata</name>
    <name type="common">Ethiopian mustard</name>
    <name type="synonym">Abyssinian cabbage</name>
    <dbReference type="NCBI Taxonomy" id="52824"/>
    <lineage>
        <taxon>Eukaryota</taxon>
        <taxon>Viridiplantae</taxon>
        <taxon>Streptophyta</taxon>
        <taxon>Embryophyta</taxon>
        <taxon>Tracheophyta</taxon>
        <taxon>Spermatophyta</taxon>
        <taxon>Magnoliopsida</taxon>
        <taxon>eudicotyledons</taxon>
        <taxon>Gunneridae</taxon>
        <taxon>Pentapetalae</taxon>
        <taxon>rosids</taxon>
        <taxon>malvids</taxon>
        <taxon>Brassicales</taxon>
        <taxon>Brassicaceae</taxon>
        <taxon>Brassiceae</taxon>
        <taxon>Brassica</taxon>
    </lineage>
</organism>
<comment type="caution">
    <text evidence="5">The sequence shown here is derived from an EMBL/GenBank/DDBJ whole genome shotgun (WGS) entry which is preliminary data.</text>
</comment>
<comment type="similarity">
    <text evidence="1">Belongs to the cyclophilin-type PPIase family.</text>
</comment>
<keyword evidence="3" id="KW-1133">Transmembrane helix</keyword>
<keyword evidence="3" id="KW-0472">Membrane</keyword>
<dbReference type="Gene3D" id="2.40.100.10">
    <property type="entry name" value="Cyclophilin-like"/>
    <property type="match status" value="1"/>
</dbReference>
<dbReference type="GO" id="GO:0006457">
    <property type="term" value="P:protein folding"/>
    <property type="evidence" value="ECO:0007669"/>
    <property type="project" value="TreeGrafter"/>
</dbReference>
<feature type="region of interest" description="Disordered" evidence="2">
    <location>
        <begin position="234"/>
        <end position="346"/>
    </location>
</feature>
<feature type="compositionally biased region" description="Basic and acidic residues" evidence="2">
    <location>
        <begin position="234"/>
        <end position="245"/>
    </location>
</feature>
<evidence type="ECO:0000256" key="2">
    <source>
        <dbReference type="SAM" id="MobiDB-lite"/>
    </source>
</evidence>
<dbReference type="Proteomes" id="UP000886595">
    <property type="component" value="Unassembled WGS sequence"/>
</dbReference>
<gene>
    <name evidence="5" type="ORF">Bca52824_089496</name>
</gene>
<dbReference type="GO" id="GO:0016018">
    <property type="term" value="F:cyclosporin A binding"/>
    <property type="evidence" value="ECO:0007669"/>
    <property type="project" value="TreeGrafter"/>
</dbReference>
<dbReference type="GO" id="GO:0003755">
    <property type="term" value="F:peptidyl-prolyl cis-trans isomerase activity"/>
    <property type="evidence" value="ECO:0007669"/>
    <property type="project" value="InterPro"/>
</dbReference>
<dbReference type="GO" id="GO:0005737">
    <property type="term" value="C:cytoplasm"/>
    <property type="evidence" value="ECO:0007669"/>
    <property type="project" value="TreeGrafter"/>
</dbReference>
<proteinExistence type="inferred from homology"/>
<feature type="compositionally biased region" description="Acidic residues" evidence="2">
    <location>
        <begin position="270"/>
        <end position="289"/>
    </location>
</feature>
<evidence type="ECO:0000313" key="5">
    <source>
        <dbReference type="EMBL" id="KAG2249868.1"/>
    </source>
</evidence>
<feature type="transmembrane region" description="Helical" evidence="3">
    <location>
        <begin position="45"/>
        <end position="63"/>
    </location>
</feature>
<dbReference type="InterPro" id="IPR029000">
    <property type="entry name" value="Cyclophilin-like_dom_sf"/>
</dbReference>